<dbReference type="Pfam" id="PF02405">
    <property type="entry name" value="MlaE"/>
    <property type="match status" value="1"/>
</dbReference>
<dbReference type="InterPro" id="IPR030802">
    <property type="entry name" value="Permease_MalE"/>
</dbReference>
<sequence>MTESVVQGAGSAKRPTYWSIISKNFSGTVVDSFRTIGRNVRMLIMTLVAMVTDTVRGKLQWKETLNQVWYMIGVTTFPGILIAIPFGIVIAIQVGNIIAQLGADSLQGAAGGIAVISQGAPIATGLLLAGAGASAIAADLGARTIREETDAMRVMGINPINRLVVPRMLAAWIVAPLLSILVITVGTVAGYLVAVGAQGVTPGAYWLSFGSFAHPVDVWISIFKSFIFGTVIALVGCQRGLEARGGSRGVADAVNATVVLSFVVIFALNLLITQIATMFFPMQVG</sequence>
<dbReference type="RefSeq" id="WP_068746942.1">
    <property type="nucleotide sequence ID" value="NZ_LSRE01000050.1"/>
</dbReference>
<accession>A0A137YSM7</accession>
<name>A0A137YSM7_9ACTN</name>
<reference evidence="2 3" key="1">
    <citation type="submission" date="2016-02" db="EMBL/GenBank/DDBJ databases">
        <authorList>
            <person name="Teng J.L."/>
            <person name="Tang Y."/>
            <person name="Huang Y."/>
            <person name="Guo F."/>
            <person name="Wei W."/>
            <person name="Chen J.H."/>
            <person name="Wong S.Y."/>
            <person name="Lau S.K."/>
            <person name="Woo P.C."/>
        </authorList>
    </citation>
    <scope>NUCLEOTIDE SEQUENCE [LARGE SCALE GENOMIC DNA]</scope>
    <source>
        <strain evidence="2 3">JCM 13375</strain>
    </source>
</reference>
<evidence type="ECO:0000313" key="3">
    <source>
        <dbReference type="Proteomes" id="UP000070409"/>
    </source>
</evidence>
<feature type="transmembrane region" description="Helical" evidence="1">
    <location>
        <begin position="218"/>
        <end position="237"/>
    </location>
</feature>
<keyword evidence="1" id="KW-0812">Transmembrane</keyword>
<keyword evidence="1" id="KW-0472">Membrane</keyword>
<evidence type="ECO:0000256" key="1">
    <source>
        <dbReference type="SAM" id="Phobius"/>
    </source>
</evidence>
<comment type="caution">
    <text evidence="2">The sequence shown here is derived from an EMBL/GenBank/DDBJ whole genome shotgun (WGS) entry which is preliminary data.</text>
</comment>
<dbReference type="PANTHER" id="PTHR30188:SF4">
    <property type="entry name" value="PROTEIN TRIGALACTOSYLDIACYLGLYCEROL 1, CHLOROPLASTIC"/>
    <property type="match status" value="1"/>
</dbReference>
<gene>
    <name evidence="2" type="ORF">AXK61_09150</name>
</gene>
<organism evidence="2 3">
    <name type="scientific">Tsukamurella pseudospumae</name>
    <dbReference type="NCBI Taxonomy" id="239498"/>
    <lineage>
        <taxon>Bacteria</taxon>
        <taxon>Bacillati</taxon>
        <taxon>Actinomycetota</taxon>
        <taxon>Actinomycetes</taxon>
        <taxon>Mycobacteriales</taxon>
        <taxon>Tsukamurellaceae</taxon>
        <taxon>Tsukamurella</taxon>
    </lineage>
</organism>
<protein>
    <submittedName>
        <fullName evidence="2">ABC transporter permease</fullName>
    </submittedName>
</protein>
<feature type="transmembrane region" description="Helical" evidence="1">
    <location>
        <begin position="68"/>
        <end position="92"/>
    </location>
</feature>
<proteinExistence type="predicted"/>
<keyword evidence="3" id="KW-1185">Reference proteome</keyword>
<dbReference type="EMBL" id="LSRE01000050">
    <property type="protein sequence ID" value="KXO88813.1"/>
    <property type="molecule type" value="Genomic_DNA"/>
</dbReference>
<feature type="transmembrane region" description="Helical" evidence="1">
    <location>
        <begin position="169"/>
        <end position="198"/>
    </location>
</feature>
<dbReference type="PANTHER" id="PTHR30188">
    <property type="entry name" value="ABC TRANSPORTER PERMEASE PROTEIN-RELATED"/>
    <property type="match status" value="1"/>
</dbReference>
<feature type="transmembrane region" description="Helical" evidence="1">
    <location>
        <begin position="258"/>
        <end position="280"/>
    </location>
</feature>
<keyword evidence="1" id="KW-1133">Transmembrane helix</keyword>
<evidence type="ECO:0000313" key="2">
    <source>
        <dbReference type="EMBL" id="KXO88813.1"/>
    </source>
</evidence>
<dbReference type="Proteomes" id="UP000070409">
    <property type="component" value="Unassembled WGS sequence"/>
</dbReference>